<dbReference type="EMBL" id="LQYS01000135">
    <property type="protein sequence ID" value="KYD04352.1"/>
    <property type="molecule type" value="Genomic_DNA"/>
</dbReference>
<evidence type="ECO:0000313" key="1">
    <source>
        <dbReference type="EMBL" id="KYD04352.1"/>
    </source>
</evidence>
<name>A0A150KY60_9BACL</name>
<sequence length="45" mass="5345">MLENEGSVVVMAEELGIRHRDNYLSWMKKDKQYGEVIILFHTNLH</sequence>
<gene>
    <name evidence="1" type="ORF">B4119_1479</name>
</gene>
<accession>A0A150KY60</accession>
<organism evidence="1 2">
    <name type="scientific">Saccharococcus caldoxylosilyticus</name>
    <dbReference type="NCBI Taxonomy" id="81408"/>
    <lineage>
        <taxon>Bacteria</taxon>
        <taxon>Bacillati</taxon>
        <taxon>Bacillota</taxon>
        <taxon>Bacilli</taxon>
        <taxon>Bacillales</taxon>
        <taxon>Anoxybacillaceae</taxon>
        <taxon>Saccharococcus</taxon>
    </lineage>
</organism>
<dbReference type="Proteomes" id="UP000075455">
    <property type="component" value="Unassembled WGS sequence"/>
</dbReference>
<protein>
    <submittedName>
        <fullName evidence="1">Uncharacterized protein</fullName>
    </submittedName>
</protein>
<evidence type="ECO:0000313" key="2">
    <source>
        <dbReference type="Proteomes" id="UP000075455"/>
    </source>
</evidence>
<dbReference type="AlphaFoldDB" id="A0A150KY60"/>
<proteinExistence type="predicted"/>
<comment type="caution">
    <text evidence="1">The sequence shown here is derived from an EMBL/GenBank/DDBJ whole genome shotgun (WGS) entry which is preliminary data.</text>
</comment>
<reference evidence="1 2" key="1">
    <citation type="submission" date="2016-01" db="EMBL/GenBank/DDBJ databases">
        <title>Draft Genome Sequences of Seven Thermophilic Sporeformers Isolated from Foods.</title>
        <authorList>
            <person name="Berendsen E.M."/>
            <person name="Wells-Bennik M.H."/>
            <person name="Krawcyk A.O."/>
            <person name="De Jong A."/>
            <person name="Holsappel S."/>
            <person name="Eijlander R.T."/>
            <person name="Kuipers O.P."/>
        </authorList>
    </citation>
    <scope>NUCLEOTIDE SEQUENCE [LARGE SCALE GENOMIC DNA]</scope>
    <source>
        <strain evidence="1 2">B4119</strain>
    </source>
</reference>